<dbReference type="GO" id="GO:0016884">
    <property type="term" value="F:carbon-nitrogen ligase activity, with glutamine as amido-N-donor"/>
    <property type="evidence" value="ECO:0007669"/>
    <property type="project" value="InterPro"/>
</dbReference>
<evidence type="ECO:0000313" key="3">
    <source>
        <dbReference type="Proteomes" id="UP000516173"/>
    </source>
</evidence>
<evidence type="ECO:0000256" key="1">
    <source>
        <dbReference type="SAM" id="MobiDB-lite"/>
    </source>
</evidence>
<reference evidence="2 3" key="1">
    <citation type="submission" date="2020-08" db="EMBL/GenBank/DDBJ databases">
        <title>Genome Sequencing of Nocardia wallacei strain FMUON74 and assembly.</title>
        <authorList>
            <person name="Toyokawa M."/>
            <person name="Uesaka K."/>
        </authorList>
    </citation>
    <scope>NUCLEOTIDE SEQUENCE [LARGE SCALE GENOMIC DNA]</scope>
    <source>
        <strain evidence="2 3">FMUON74</strain>
    </source>
</reference>
<sequence length="180" mass="19042">MIPHRDTAGRGANGVGPRSSAGYRERMSELKSKLRADLTAAMKAQDKLRTGTLRMLLAAIQNAEVAGTQARELGDADVLAVLAKESKKRNESALVYEQAGRGELAANERAEEAIIDEYLPTPLTDAEVADLADTAIAQVAEQLGERPGMKQMGQVMKIATGLAAGRADGSRVSAAVKARL</sequence>
<dbReference type="PANTHER" id="PTHR28055">
    <property type="entry name" value="ALTERED INHERITANCE OF MITOCHONDRIA PROTEIN 41, MITOCHONDRIAL"/>
    <property type="match status" value="1"/>
</dbReference>
<dbReference type="Gene3D" id="1.10.10.410">
    <property type="match status" value="1"/>
</dbReference>
<dbReference type="Proteomes" id="UP000516173">
    <property type="component" value="Chromosome"/>
</dbReference>
<organism evidence="2 3">
    <name type="scientific">Nocardia wallacei</name>
    <dbReference type="NCBI Taxonomy" id="480035"/>
    <lineage>
        <taxon>Bacteria</taxon>
        <taxon>Bacillati</taxon>
        <taxon>Actinomycetota</taxon>
        <taxon>Actinomycetes</taxon>
        <taxon>Mycobacteriales</taxon>
        <taxon>Nocardiaceae</taxon>
        <taxon>Nocardia</taxon>
    </lineage>
</organism>
<proteinExistence type="predicted"/>
<dbReference type="SUPFAM" id="SSF89095">
    <property type="entry name" value="GatB/YqeY motif"/>
    <property type="match status" value="1"/>
</dbReference>
<dbReference type="InterPro" id="IPR042184">
    <property type="entry name" value="YqeY/Aim41_N"/>
</dbReference>
<dbReference type="AlphaFoldDB" id="A0A7G1KCK6"/>
<accession>A0A7G1KCK6</accession>
<keyword evidence="3" id="KW-1185">Reference proteome</keyword>
<gene>
    <name evidence="2" type="ORF">NWFMUON74_03430</name>
</gene>
<dbReference type="InterPro" id="IPR019004">
    <property type="entry name" value="YqeY/Aim41"/>
</dbReference>
<dbReference type="KEGG" id="nwl:NWFMUON74_03430"/>
<evidence type="ECO:0000313" key="2">
    <source>
        <dbReference type="EMBL" id="BCK52571.1"/>
    </source>
</evidence>
<dbReference type="EMBL" id="AP023396">
    <property type="protein sequence ID" value="BCK52571.1"/>
    <property type="molecule type" value="Genomic_DNA"/>
</dbReference>
<dbReference type="Gene3D" id="1.10.1510.10">
    <property type="entry name" value="Uncharacterised protein YqeY/AIM41 PF09424, N-terminal domain"/>
    <property type="match status" value="1"/>
</dbReference>
<name>A0A7G1KCK6_9NOCA</name>
<dbReference type="Pfam" id="PF09424">
    <property type="entry name" value="YqeY"/>
    <property type="match status" value="1"/>
</dbReference>
<dbReference type="InterPro" id="IPR023168">
    <property type="entry name" value="GatB_Yqey_C_2"/>
</dbReference>
<dbReference type="PANTHER" id="PTHR28055:SF1">
    <property type="entry name" value="ALTERED INHERITANCE OF MITOCHONDRIA PROTEIN 41, MITOCHONDRIAL"/>
    <property type="match status" value="1"/>
</dbReference>
<dbReference type="InterPro" id="IPR003789">
    <property type="entry name" value="Asn/Gln_tRNA_amidoTrase-B-like"/>
</dbReference>
<feature type="region of interest" description="Disordered" evidence="1">
    <location>
        <begin position="1"/>
        <end position="25"/>
    </location>
</feature>
<protein>
    <submittedName>
        <fullName evidence="2">GatB/YqeY domain-containing protein</fullName>
    </submittedName>
</protein>